<dbReference type="Gene3D" id="1.10.730.20">
    <property type="match status" value="1"/>
</dbReference>
<organism evidence="11 12">
    <name type="scientific">Iphiclides podalirius</name>
    <name type="common">scarce swallowtail</name>
    <dbReference type="NCBI Taxonomy" id="110791"/>
    <lineage>
        <taxon>Eukaryota</taxon>
        <taxon>Metazoa</taxon>
        <taxon>Ecdysozoa</taxon>
        <taxon>Arthropoda</taxon>
        <taxon>Hexapoda</taxon>
        <taxon>Insecta</taxon>
        <taxon>Pterygota</taxon>
        <taxon>Neoptera</taxon>
        <taxon>Endopterygota</taxon>
        <taxon>Lepidoptera</taxon>
        <taxon>Glossata</taxon>
        <taxon>Ditrysia</taxon>
        <taxon>Papilionoidea</taxon>
        <taxon>Papilionidae</taxon>
        <taxon>Papilioninae</taxon>
        <taxon>Iphiclides</taxon>
    </lineage>
</organism>
<dbReference type="EC" id="6.1.1.5" evidence="2"/>
<evidence type="ECO:0000259" key="10">
    <source>
        <dbReference type="Pfam" id="PF08264"/>
    </source>
</evidence>
<evidence type="ECO:0000256" key="1">
    <source>
        <dbReference type="ARBA" id="ARBA00005594"/>
    </source>
</evidence>
<dbReference type="InterPro" id="IPR009008">
    <property type="entry name" value="Val/Leu/Ile-tRNA-synth_edit"/>
</dbReference>
<dbReference type="PRINTS" id="PR00984">
    <property type="entry name" value="TRNASYNTHILE"/>
</dbReference>
<dbReference type="EMBL" id="OW152836">
    <property type="protein sequence ID" value="CAH2057017.1"/>
    <property type="molecule type" value="Genomic_DNA"/>
</dbReference>
<dbReference type="Pfam" id="PF00133">
    <property type="entry name" value="tRNA-synt_1"/>
    <property type="match status" value="1"/>
</dbReference>
<reference evidence="11" key="1">
    <citation type="submission" date="2022-03" db="EMBL/GenBank/DDBJ databases">
        <authorList>
            <person name="Martin H S."/>
        </authorList>
    </citation>
    <scope>NUCLEOTIDE SEQUENCE</scope>
</reference>
<dbReference type="PANTHER" id="PTHR42765">
    <property type="entry name" value="SOLEUCYL-TRNA SYNTHETASE"/>
    <property type="match status" value="1"/>
</dbReference>
<dbReference type="CDD" id="cd07960">
    <property type="entry name" value="Anticodon_Ia_Ile_BEm"/>
    <property type="match status" value="1"/>
</dbReference>
<dbReference type="Gene3D" id="3.90.740.10">
    <property type="entry name" value="Valyl/Leucyl/Isoleucyl-tRNA synthetase, editing domain"/>
    <property type="match status" value="1"/>
</dbReference>
<dbReference type="SUPFAM" id="SSF52374">
    <property type="entry name" value="Nucleotidylyl transferase"/>
    <property type="match status" value="1"/>
</dbReference>
<dbReference type="NCBIfam" id="TIGR00392">
    <property type="entry name" value="ileS"/>
    <property type="match status" value="1"/>
</dbReference>
<keyword evidence="6" id="KW-0648">Protein biosynthesis</keyword>
<feature type="domain" description="Methionyl/Valyl/Leucyl/Isoleucyl-tRNA synthetase anticodon-binding" evidence="10">
    <location>
        <begin position="628"/>
        <end position="746"/>
    </location>
</feature>
<dbReference type="Proteomes" id="UP000837857">
    <property type="component" value="Chromosome 24"/>
</dbReference>
<evidence type="ECO:0000256" key="4">
    <source>
        <dbReference type="ARBA" id="ARBA00022741"/>
    </source>
</evidence>
<keyword evidence="3" id="KW-0436">Ligase</keyword>
<evidence type="ECO:0000259" key="9">
    <source>
        <dbReference type="Pfam" id="PF00133"/>
    </source>
</evidence>
<evidence type="ECO:0000256" key="8">
    <source>
        <dbReference type="ARBA" id="ARBA00032665"/>
    </source>
</evidence>
<evidence type="ECO:0000256" key="3">
    <source>
        <dbReference type="ARBA" id="ARBA00022598"/>
    </source>
</evidence>
<keyword evidence="12" id="KW-1185">Reference proteome</keyword>
<feature type="domain" description="Aminoacyl-tRNA synthetase class Ia" evidence="9">
    <location>
        <begin position="1"/>
        <end position="580"/>
    </location>
</feature>
<sequence>MGHAVNKIIKDINNRSQILKGNRVHYIPGWDCHGLPIELKALQKAQKTATDKNLSDPVNIRQIARAFALETVLKQKKAFQSWGVMADWDKSCYLTLDKHYVQNQLRQFYKMYKSGLIFRALKPVYWSPSSKTALAEAELEYDPQFKSTEVYVKFRLEKIPKAAETVLPGKDISALIWTTTPWTLIANRAICYSSTMKYCLVTLSTKPGEIFLVASAQIDYLEKTLGVEISKLFEFDGSELHGTTYRSGFSSGSFPFLEAGHVTEGKGTGLVHTAPAHGHDDFLVALKNDMSVVCNVDEAGRYFNLGGGFDGLSVFGEGQEAVIAALGGSIIHRGVFVHSYPLDWRTKKPVIVRASQQWFVDTAALMERALAALDKVALLPPASADQSRQGFRSQLEKRPYWCISRQRAWGVPIPVLFRGDDVIADEAVIERLCSLIEEHDTDIWWSCDVSNLIPDEVAKKHALDPETLTKGNDVMDIWLDSGLSWQVLGGKKARVYCEGVDQLTGWFQTSLLTSLALTGEAPYDSLFVHGFVVDERRRKMSKSVGNVVDPQDVISGDGKRPGYGVDALRWWVASHSTQHSQVVISHQLLADCQAEVSRVRSIIRYLLGVISDLEPAAFDQKPPSNYFDRFIVNEAHGFLRQVNEHYDSFRYNHAAQSVLFFVSNKVSALYCHCVKDRLYCSPKSSAQRISAQLAAHTILVAILKATAPVLPHLVEEAWSHHPLYSAPFFFTRDVPMLPAEEVDPSLMVDLLEIKRQVCVMSGGEKLRRCELRLGLNPEQHSRLAGLGQTDGETDSVLCEVLELSSVEVKEIGGGARWELQLNKSERGQCLRCRKYNAVEGRDVCSRCENVLAMG</sequence>
<dbReference type="SUPFAM" id="SSF47323">
    <property type="entry name" value="Anticodon-binding domain of a subclass of class I aminoacyl-tRNA synthetases"/>
    <property type="match status" value="1"/>
</dbReference>
<dbReference type="PANTHER" id="PTHR42765:SF1">
    <property type="entry name" value="ISOLEUCINE--TRNA LIGASE, MITOCHONDRIAL"/>
    <property type="match status" value="1"/>
</dbReference>
<evidence type="ECO:0000256" key="2">
    <source>
        <dbReference type="ARBA" id="ARBA00013165"/>
    </source>
</evidence>
<feature type="non-terminal residue" evidence="11">
    <location>
        <position position="854"/>
    </location>
</feature>
<comment type="similarity">
    <text evidence="1">Belongs to the class-I aminoacyl-tRNA synthetase family.</text>
</comment>
<dbReference type="InterPro" id="IPR002301">
    <property type="entry name" value="Ile-tRNA-ligase"/>
</dbReference>
<gene>
    <name evidence="11" type="ORF">IPOD504_LOCUS9936</name>
</gene>
<evidence type="ECO:0000256" key="7">
    <source>
        <dbReference type="ARBA" id="ARBA00023146"/>
    </source>
</evidence>
<dbReference type="Pfam" id="PF08264">
    <property type="entry name" value="Anticodon_1"/>
    <property type="match status" value="1"/>
</dbReference>
<keyword evidence="7" id="KW-0030">Aminoacyl-tRNA synthetase</keyword>
<dbReference type="InterPro" id="IPR033708">
    <property type="entry name" value="Anticodon_Ile_BEm"/>
</dbReference>
<dbReference type="Gene3D" id="3.40.50.620">
    <property type="entry name" value="HUPs"/>
    <property type="match status" value="2"/>
</dbReference>
<name>A0ABN8IGW6_9NEOP</name>
<evidence type="ECO:0000313" key="11">
    <source>
        <dbReference type="EMBL" id="CAH2057017.1"/>
    </source>
</evidence>
<dbReference type="SUPFAM" id="SSF50677">
    <property type="entry name" value="ValRS/IleRS/LeuRS editing domain"/>
    <property type="match status" value="1"/>
</dbReference>
<dbReference type="InterPro" id="IPR002300">
    <property type="entry name" value="aa-tRNA-synth_Ia"/>
</dbReference>
<keyword evidence="5" id="KW-0067">ATP-binding</keyword>
<dbReference type="InterPro" id="IPR050081">
    <property type="entry name" value="Ile-tRNA_ligase"/>
</dbReference>
<dbReference type="InterPro" id="IPR014729">
    <property type="entry name" value="Rossmann-like_a/b/a_fold"/>
</dbReference>
<keyword evidence="4" id="KW-0547">Nucleotide-binding</keyword>
<dbReference type="InterPro" id="IPR009080">
    <property type="entry name" value="tRNAsynth_Ia_anticodon-bd"/>
</dbReference>
<evidence type="ECO:0000256" key="6">
    <source>
        <dbReference type="ARBA" id="ARBA00022917"/>
    </source>
</evidence>
<dbReference type="InterPro" id="IPR013155">
    <property type="entry name" value="M/V/L/I-tRNA-synth_anticd-bd"/>
</dbReference>
<evidence type="ECO:0000256" key="5">
    <source>
        <dbReference type="ARBA" id="ARBA00022840"/>
    </source>
</evidence>
<proteinExistence type="inferred from homology"/>
<evidence type="ECO:0000313" key="12">
    <source>
        <dbReference type="Proteomes" id="UP000837857"/>
    </source>
</evidence>
<accession>A0ABN8IGW6</accession>
<protein>
    <recommendedName>
        <fullName evidence="2">isoleucine--tRNA ligase</fullName>
        <ecNumber evidence="2">6.1.1.5</ecNumber>
    </recommendedName>
    <alternativeName>
        <fullName evidence="8">Isoleucyl-tRNA synthetase</fullName>
    </alternativeName>
</protein>